<dbReference type="EMBL" id="VOSL01000020">
    <property type="protein sequence ID" value="TXD41243.1"/>
    <property type="molecule type" value="Genomic_DNA"/>
</dbReference>
<keyword evidence="1" id="KW-1133">Transmembrane helix</keyword>
<evidence type="ECO:0008006" key="4">
    <source>
        <dbReference type="Google" id="ProtNLM"/>
    </source>
</evidence>
<feature type="transmembrane region" description="Helical" evidence="1">
    <location>
        <begin position="240"/>
        <end position="260"/>
    </location>
</feature>
<dbReference type="PANTHER" id="PTHR43535">
    <property type="entry name" value="PHOSPHATIDATE CYTIDYLYLTRANSFERASE"/>
    <property type="match status" value="1"/>
</dbReference>
<evidence type="ECO:0000313" key="2">
    <source>
        <dbReference type="EMBL" id="TXD41243.1"/>
    </source>
</evidence>
<proteinExistence type="predicted"/>
<comment type="caution">
    <text evidence="2">The sequence shown here is derived from an EMBL/GenBank/DDBJ whole genome shotgun (WGS) entry which is preliminary data.</text>
</comment>
<dbReference type="Proteomes" id="UP000321046">
    <property type="component" value="Unassembled WGS sequence"/>
</dbReference>
<feature type="transmembrane region" description="Helical" evidence="1">
    <location>
        <begin position="112"/>
        <end position="132"/>
    </location>
</feature>
<feature type="transmembrane region" description="Helical" evidence="1">
    <location>
        <begin position="144"/>
        <end position="166"/>
    </location>
</feature>
<dbReference type="OrthoDB" id="9799199at2"/>
<protein>
    <recommendedName>
        <fullName evidence="4">Phosphatidate cytidylyltransferase</fullName>
    </recommendedName>
</protein>
<dbReference type="RefSeq" id="WP_146973175.1">
    <property type="nucleotide sequence ID" value="NZ_VOSL01000020.1"/>
</dbReference>
<accession>A0A5C6XDL9</accession>
<dbReference type="GO" id="GO:0009273">
    <property type="term" value="P:peptidoglycan-based cell wall biogenesis"/>
    <property type="evidence" value="ECO:0007669"/>
    <property type="project" value="TreeGrafter"/>
</dbReference>
<dbReference type="PANTHER" id="PTHR43535:SF1">
    <property type="entry name" value="PHOSPHATIDATE CYTIDYLYLTRANSFERASE"/>
    <property type="match status" value="1"/>
</dbReference>
<feature type="transmembrane region" description="Helical" evidence="1">
    <location>
        <begin position="43"/>
        <end position="69"/>
    </location>
</feature>
<gene>
    <name evidence="2" type="ORF">FRC96_04445</name>
</gene>
<evidence type="ECO:0000256" key="1">
    <source>
        <dbReference type="SAM" id="Phobius"/>
    </source>
</evidence>
<sequence length="309" mass="33126">MSTHLLHVVWAIGAFMAFGTTAVSVIVRTDPARHRDLWARTLSWFPVCIFLIGTLFLGRALFTVGFVWVSAHALFELFRASPRPFSRRVTATSYALIGLSAALLFAEQWLAAMLVLPIAALTLLPLCLVWSEGVGEFGARFRRLLLWVMLGAWSLFALPTLAWLPIDVGAHGWQGLVLFLVVTTQISDLMQYVVGKIAGRRSLAPRISPGKTWEGAIGGSVIAVALGTLLGAHITPFGATQGFALSVAFCVLGVLGDLAVSGIKRSLGIKDLGALLPGFGGLLDRVDSLVFAAPLFLFFVLVTRLTPGG</sequence>
<dbReference type="GO" id="GO:0005886">
    <property type="term" value="C:plasma membrane"/>
    <property type="evidence" value="ECO:0007669"/>
    <property type="project" value="TreeGrafter"/>
</dbReference>
<name>A0A5C6XDL9_9DELT</name>
<dbReference type="Pfam" id="PF01148">
    <property type="entry name" value="CTP_transf_1"/>
    <property type="match status" value="1"/>
</dbReference>
<evidence type="ECO:0000313" key="3">
    <source>
        <dbReference type="Proteomes" id="UP000321046"/>
    </source>
</evidence>
<reference evidence="2 3" key="1">
    <citation type="submission" date="2019-08" db="EMBL/GenBank/DDBJ databases">
        <title>Bradymonadales sp. TMQ2.</title>
        <authorList>
            <person name="Liang Q."/>
        </authorList>
    </citation>
    <scope>NUCLEOTIDE SEQUENCE [LARGE SCALE GENOMIC DNA]</scope>
    <source>
        <strain evidence="2 3">TMQ2</strain>
    </source>
</reference>
<feature type="transmembrane region" description="Helical" evidence="1">
    <location>
        <begin position="215"/>
        <end position="234"/>
    </location>
</feature>
<dbReference type="AlphaFoldDB" id="A0A5C6XDL9"/>
<organism evidence="2 3">
    <name type="scientific">Lujinxingia vulgaris</name>
    <dbReference type="NCBI Taxonomy" id="2600176"/>
    <lineage>
        <taxon>Bacteria</taxon>
        <taxon>Deltaproteobacteria</taxon>
        <taxon>Bradymonadales</taxon>
        <taxon>Lujinxingiaceae</taxon>
        <taxon>Lujinxingia</taxon>
    </lineage>
</organism>
<feature type="transmembrane region" description="Helical" evidence="1">
    <location>
        <begin position="289"/>
        <end position="306"/>
    </location>
</feature>
<keyword evidence="1" id="KW-0472">Membrane</keyword>
<keyword evidence="1" id="KW-0812">Transmembrane</keyword>
<feature type="transmembrane region" description="Helical" evidence="1">
    <location>
        <begin position="172"/>
        <end position="194"/>
    </location>
</feature>